<evidence type="ECO:0000313" key="7">
    <source>
        <dbReference type="Proteomes" id="UP001147700"/>
    </source>
</evidence>
<dbReference type="InterPro" id="IPR023772">
    <property type="entry name" value="DNA-bd_HTH_TetR-type_CS"/>
</dbReference>
<feature type="domain" description="HTH tetR-type" evidence="5">
    <location>
        <begin position="6"/>
        <end position="66"/>
    </location>
</feature>
<dbReference type="PANTHER" id="PTHR47506">
    <property type="entry name" value="TRANSCRIPTIONAL REGULATORY PROTEIN"/>
    <property type="match status" value="1"/>
</dbReference>
<dbReference type="PROSITE" id="PS01081">
    <property type="entry name" value="HTH_TETR_1"/>
    <property type="match status" value="1"/>
</dbReference>
<dbReference type="InterPro" id="IPR009057">
    <property type="entry name" value="Homeodomain-like_sf"/>
</dbReference>
<protein>
    <submittedName>
        <fullName evidence="6">TetR/AcrR family transcriptional regulator</fullName>
    </submittedName>
</protein>
<keyword evidence="3" id="KW-0804">Transcription</keyword>
<comment type="caution">
    <text evidence="6">The sequence shown here is derived from an EMBL/GenBank/DDBJ whole genome shotgun (WGS) entry which is preliminary data.</text>
</comment>
<evidence type="ECO:0000256" key="2">
    <source>
        <dbReference type="ARBA" id="ARBA00023125"/>
    </source>
</evidence>
<reference evidence="6" key="1">
    <citation type="submission" date="2022-10" db="EMBL/GenBank/DDBJ databases">
        <title>The WGS of Solirubrobacter sp. CPCC 204708.</title>
        <authorList>
            <person name="Jiang Z."/>
        </authorList>
    </citation>
    <scope>NUCLEOTIDE SEQUENCE</scope>
    <source>
        <strain evidence="6">CPCC 204708</strain>
    </source>
</reference>
<dbReference type="InterPro" id="IPR036271">
    <property type="entry name" value="Tet_transcr_reg_TetR-rel_C_sf"/>
</dbReference>
<keyword evidence="7" id="KW-1185">Reference proteome</keyword>
<evidence type="ECO:0000256" key="1">
    <source>
        <dbReference type="ARBA" id="ARBA00023015"/>
    </source>
</evidence>
<evidence type="ECO:0000313" key="6">
    <source>
        <dbReference type="EMBL" id="MDA0141686.1"/>
    </source>
</evidence>
<sequence length="194" mass="20114">MARPREFDERAVLEAAQGAFRTHGYAGTSLQQLMGATGLGKGSLYAAFGDKRGLYLRVLGDYAQRSVASVEQALEGPRAIDALREHLLGLARSSNTGPSCLLASSTAELAAVDADVGQCVKRAFREIEASYVGAVTRAQDEGDIDADADPKALGGLLLAVSRGLEALGHAGVPETSLVQAVEAALAGLPRPPGR</sequence>
<keyword evidence="2 4" id="KW-0238">DNA-binding</keyword>
<evidence type="ECO:0000259" key="5">
    <source>
        <dbReference type="PROSITE" id="PS50977"/>
    </source>
</evidence>
<accession>A0ABT4RSW6</accession>
<dbReference type="RefSeq" id="WP_202958564.1">
    <property type="nucleotide sequence ID" value="NZ_JAPCID010000062.1"/>
</dbReference>
<feature type="DNA-binding region" description="H-T-H motif" evidence="4">
    <location>
        <begin position="29"/>
        <end position="48"/>
    </location>
</feature>
<dbReference type="PROSITE" id="PS50977">
    <property type="entry name" value="HTH_TETR_2"/>
    <property type="match status" value="1"/>
</dbReference>
<dbReference type="Pfam" id="PF00440">
    <property type="entry name" value="TetR_N"/>
    <property type="match status" value="1"/>
</dbReference>
<dbReference type="PANTHER" id="PTHR47506:SF1">
    <property type="entry name" value="HTH-TYPE TRANSCRIPTIONAL REGULATOR YJDC"/>
    <property type="match status" value="1"/>
</dbReference>
<dbReference type="SUPFAM" id="SSF46689">
    <property type="entry name" value="Homeodomain-like"/>
    <property type="match status" value="1"/>
</dbReference>
<dbReference type="InterPro" id="IPR001647">
    <property type="entry name" value="HTH_TetR"/>
</dbReference>
<proteinExistence type="predicted"/>
<evidence type="ECO:0000256" key="4">
    <source>
        <dbReference type="PROSITE-ProRule" id="PRU00335"/>
    </source>
</evidence>
<name>A0ABT4RSW6_9ACTN</name>
<dbReference type="EMBL" id="JAPCID010000062">
    <property type="protein sequence ID" value="MDA0141686.1"/>
    <property type="molecule type" value="Genomic_DNA"/>
</dbReference>
<keyword evidence="1" id="KW-0805">Transcription regulation</keyword>
<dbReference type="SUPFAM" id="SSF48498">
    <property type="entry name" value="Tetracyclin repressor-like, C-terminal domain"/>
    <property type="match status" value="1"/>
</dbReference>
<organism evidence="6 7">
    <name type="scientific">Solirubrobacter deserti</name>
    <dbReference type="NCBI Taxonomy" id="2282478"/>
    <lineage>
        <taxon>Bacteria</taxon>
        <taxon>Bacillati</taxon>
        <taxon>Actinomycetota</taxon>
        <taxon>Thermoleophilia</taxon>
        <taxon>Solirubrobacterales</taxon>
        <taxon>Solirubrobacteraceae</taxon>
        <taxon>Solirubrobacter</taxon>
    </lineage>
</organism>
<evidence type="ECO:0000256" key="3">
    <source>
        <dbReference type="ARBA" id="ARBA00023163"/>
    </source>
</evidence>
<dbReference type="Pfam" id="PF16925">
    <property type="entry name" value="TetR_C_13"/>
    <property type="match status" value="1"/>
</dbReference>
<dbReference type="Proteomes" id="UP001147700">
    <property type="component" value="Unassembled WGS sequence"/>
</dbReference>
<dbReference type="Gene3D" id="1.10.357.10">
    <property type="entry name" value="Tetracycline Repressor, domain 2"/>
    <property type="match status" value="1"/>
</dbReference>
<gene>
    <name evidence="6" type="ORF">OJ962_29615</name>
</gene>
<dbReference type="InterPro" id="IPR011075">
    <property type="entry name" value="TetR_C"/>
</dbReference>
<dbReference type="Gene3D" id="1.10.10.60">
    <property type="entry name" value="Homeodomain-like"/>
    <property type="match status" value="1"/>
</dbReference>